<dbReference type="EMBL" id="OZ075121">
    <property type="protein sequence ID" value="CAL4899853.1"/>
    <property type="molecule type" value="Genomic_DNA"/>
</dbReference>
<name>A0ABC8VZ75_9POAL</name>
<evidence type="ECO:0000313" key="3">
    <source>
        <dbReference type="Proteomes" id="UP001497457"/>
    </source>
</evidence>
<protein>
    <submittedName>
        <fullName evidence="2">Uncharacterized protein</fullName>
    </submittedName>
</protein>
<dbReference type="Proteomes" id="UP001497457">
    <property type="component" value="Chromosome 11b"/>
</dbReference>
<keyword evidence="1" id="KW-1133">Transmembrane helix</keyword>
<proteinExistence type="predicted"/>
<keyword evidence="1" id="KW-0472">Membrane</keyword>
<reference evidence="3" key="1">
    <citation type="submission" date="2024-06" db="EMBL/GenBank/DDBJ databases">
        <authorList>
            <person name="Ryan C."/>
        </authorList>
    </citation>
    <scope>NUCLEOTIDE SEQUENCE [LARGE SCALE GENOMIC DNA]</scope>
</reference>
<dbReference type="AlphaFoldDB" id="A0ABC8VZ75"/>
<sequence length="499" mass="55852">MALNLSNGRRRWACRAACRGGKGGAGCRHFHVHYHVPHQVWAFSLLRLPSRFSLLPYLLILPVLFFALLAFLVCFGWFTLVYFVSSLWSKENDHDLCASNAGKPGGEDGREERAVKRVTEYSVDSGLSEVCDEGQGIKEVFEDGFSEESRHISRMASCGICIDDKGHADEEKIVKEVVIFETNKEELKSFAELDGSSKMHQQVMDIPIDCFLEEPSNREFRTSLSTAKLLNVPYGEDFIANKKDMPVLCSSEILKFIDKHDTEEIIVNGAESNFETPEVPSSDDSAPYGLGDEHRKEIKQQQCTAELSVNSVDNRIAETNLDEWKEIQNSVIEHNNKLAEDDSTDEDGKQTVSISDVANDSLCEKAGLPLDSLWENESETVAASNTPFHEATSDQDGELKEELIKNKRAESSTSAADVCDFANKHWRIMEQLGGFANEVNIQEEDSPETLSLKRVEDEDYIDDNCSPVGASRRLPLIRRSPTQWWHLCGVLDAFAGGED</sequence>
<organism evidence="2 3">
    <name type="scientific">Urochloa decumbens</name>
    <dbReference type="NCBI Taxonomy" id="240449"/>
    <lineage>
        <taxon>Eukaryota</taxon>
        <taxon>Viridiplantae</taxon>
        <taxon>Streptophyta</taxon>
        <taxon>Embryophyta</taxon>
        <taxon>Tracheophyta</taxon>
        <taxon>Spermatophyta</taxon>
        <taxon>Magnoliopsida</taxon>
        <taxon>Liliopsida</taxon>
        <taxon>Poales</taxon>
        <taxon>Poaceae</taxon>
        <taxon>PACMAD clade</taxon>
        <taxon>Panicoideae</taxon>
        <taxon>Panicodae</taxon>
        <taxon>Paniceae</taxon>
        <taxon>Melinidinae</taxon>
        <taxon>Urochloa</taxon>
    </lineage>
</organism>
<accession>A0ABC8VZ75</accession>
<evidence type="ECO:0000313" key="2">
    <source>
        <dbReference type="EMBL" id="CAL4899853.1"/>
    </source>
</evidence>
<keyword evidence="3" id="KW-1185">Reference proteome</keyword>
<gene>
    <name evidence="2" type="ORF">URODEC1_LOCUS8410</name>
</gene>
<feature type="transmembrane region" description="Helical" evidence="1">
    <location>
        <begin position="54"/>
        <end position="84"/>
    </location>
</feature>
<evidence type="ECO:0000256" key="1">
    <source>
        <dbReference type="SAM" id="Phobius"/>
    </source>
</evidence>
<reference evidence="2 3" key="2">
    <citation type="submission" date="2024-10" db="EMBL/GenBank/DDBJ databases">
        <authorList>
            <person name="Ryan C."/>
        </authorList>
    </citation>
    <scope>NUCLEOTIDE SEQUENCE [LARGE SCALE GENOMIC DNA]</scope>
</reference>
<keyword evidence="1" id="KW-0812">Transmembrane</keyword>